<keyword evidence="3" id="KW-1185">Reference proteome</keyword>
<feature type="region of interest" description="Disordered" evidence="1">
    <location>
        <begin position="318"/>
        <end position="395"/>
    </location>
</feature>
<feature type="compositionally biased region" description="Polar residues" evidence="1">
    <location>
        <begin position="363"/>
        <end position="386"/>
    </location>
</feature>
<feature type="compositionally biased region" description="Low complexity" evidence="1">
    <location>
        <begin position="350"/>
        <end position="362"/>
    </location>
</feature>
<evidence type="ECO:0000313" key="3">
    <source>
        <dbReference type="Proteomes" id="UP001190700"/>
    </source>
</evidence>
<organism evidence="2 3">
    <name type="scientific">Cymbomonas tetramitiformis</name>
    <dbReference type="NCBI Taxonomy" id="36881"/>
    <lineage>
        <taxon>Eukaryota</taxon>
        <taxon>Viridiplantae</taxon>
        <taxon>Chlorophyta</taxon>
        <taxon>Pyramimonadophyceae</taxon>
        <taxon>Pyramimonadales</taxon>
        <taxon>Pyramimonadaceae</taxon>
        <taxon>Cymbomonas</taxon>
    </lineage>
</organism>
<dbReference type="EMBL" id="LGRX02005561">
    <property type="protein sequence ID" value="KAK3278203.1"/>
    <property type="molecule type" value="Genomic_DNA"/>
</dbReference>
<name>A0AAE0GHM6_9CHLO</name>
<feature type="compositionally biased region" description="Polar residues" evidence="1">
    <location>
        <begin position="1"/>
        <end position="10"/>
    </location>
</feature>
<dbReference type="Proteomes" id="UP001190700">
    <property type="component" value="Unassembled WGS sequence"/>
</dbReference>
<feature type="compositionally biased region" description="Low complexity" evidence="1">
    <location>
        <begin position="318"/>
        <end position="333"/>
    </location>
</feature>
<feature type="region of interest" description="Disordered" evidence="1">
    <location>
        <begin position="1"/>
        <end position="21"/>
    </location>
</feature>
<sequence>MIPTSTNPAEQQIPRIATGDAAKPEIATSNTIDENINGIHSVPAAHTCIPTDRQPLDILLHVKLLVHKKRDVDANASLPPGSAHAIAGGLTQCAGNTEGEFIECQIISNCKLETGHTAGIGNTTDFTRSGPHHNKKNSTAHPAIAASTAACLASTTNDDQWMIQFEPTSSETEHVPHYPEHISDTNKAENTSALASTAIDCPETDGKTRTMPAASSVDTDVTFSAPESGPGAKCANTAQDILIGAPVSKSSSFTVDGDQTARAADPNTACWKVGSNMHSAAGRTKNELQPVNGAKGMKRVVQKPLATTQVQHTAIEDAASSAADDAAVAGVDGQQNNRHRSPTPPPPSATPTSPTDSSTATTNEHATANSMTNSHMHSTTNPSADASSVYVDGPPLDERVQGYPLHQQYYQVLPNEYADAYDASKLNPYTQDFVPSFFAPGGYECGGTVFFPNSGGMMYGAQVPMSMVVVSPPPPLIAFHT</sequence>
<proteinExistence type="predicted"/>
<dbReference type="AlphaFoldDB" id="A0AAE0GHM6"/>
<evidence type="ECO:0000256" key="1">
    <source>
        <dbReference type="SAM" id="MobiDB-lite"/>
    </source>
</evidence>
<comment type="caution">
    <text evidence="2">The sequence shown here is derived from an EMBL/GenBank/DDBJ whole genome shotgun (WGS) entry which is preliminary data.</text>
</comment>
<reference evidence="2 3" key="1">
    <citation type="journal article" date="2015" name="Genome Biol. Evol.">
        <title>Comparative Genomics of a Bacterivorous Green Alga Reveals Evolutionary Causalities and Consequences of Phago-Mixotrophic Mode of Nutrition.</title>
        <authorList>
            <person name="Burns J.A."/>
            <person name="Paasch A."/>
            <person name="Narechania A."/>
            <person name="Kim E."/>
        </authorList>
    </citation>
    <scope>NUCLEOTIDE SEQUENCE [LARGE SCALE GENOMIC DNA]</scope>
    <source>
        <strain evidence="2 3">PLY_AMNH</strain>
    </source>
</reference>
<gene>
    <name evidence="2" type="ORF">CYMTET_13829</name>
</gene>
<protein>
    <submittedName>
        <fullName evidence="2">Uncharacterized protein</fullName>
    </submittedName>
</protein>
<accession>A0AAE0GHM6</accession>
<evidence type="ECO:0000313" key="2">
    <source>
        <dbReference type="EMBL" id="KAK3278203.1"/>
    </source>
</evidence>